<evidence type="ECO:0000313" key="1">
    <source>
        <dbReference type="EMBL" id="OGF24168.1"/>
    </source>
</evidence>
<name>A0A1F5SBT6_9BACT</name>
<organism evidence="1 2">
    <name type="scientific">Candidatus Falkowbacteria bacterium RIFCSPLOWO2_02_FULL_45_21</name>
    <dbReference type="NCBI Taxonomy" id="1797989"/>
    <lineage>
        <taxon>Bacteria</taxon>
        <taxon>Candidatus Falkowiibacteriota</taxon>
    </lineage>
</organism>
<dbReference type="Proteomes" id="UP000178783">
    <property type="component" value="Unassembled WGS sequence"/>
</dbReference>
<dbReference type="EMBL" id="MFFW01000034">
    <property type="protein sequence ID" value="OGF24168.1"/>
    <property type="molecule type" value="Genomic_DNA"/>
</dbReference>
<accession>A0A1F5SBT6</accession>
<protein>
    <submittedName>
        <fullName evidence="1">Uncharacterized protein</fullName>
    </submittedName>
</protein>
<gene>
    <name evidence="1" type="ORF">A3H66_00715</name>
</gene>
<proteinExistence type="predicted"/>
<dbReference type="STRING" id="1797989.A3H66_00715"/>
<reference evidence="1 2" key="1">
    <citation type="journal article" date="2016" name="Nat. Commun.">
        <title>Thousands of microbial genomes shed light on interconnected biogeochemical processes in an aquifer system.</title>
        <authorList>
            <person name="Anantharaman K."/>
            <person name="Brown C.T."/>
            <person name="Hug L.A."/>
            <person name="Sharon I."/>
            <person name="Castelle C.J."/>
            <person name="Probst A.J."/>
            <person name="Thomas B.C."/>
            <person name="Singh A."/>
            <person name="Wilkins M.J."/>
            <person name="Karaoz U."/>
            <person name="Brodie E.L."/>
            <person name="Williams K.H."/>
            <person name="Hubbard S.S."/>
            <person name="Banfield J.F."/>
        </authorList>
    </citation>
    <scope>NUCLEOTIDE SEQUENCE [LARGE SCALE GENOMIC DNA]</scope>
</reference>
<sequence length="80" mass="9602">MFFSTTVYINFNFKKTMVNLVDRSGITSNYSFVTISMKLIRNFRFGLYDKSNHFLRRKTEWIGNLLRSQVLISVKIMIYF</sequence>
<comment type="caution">
    <text evidence="1">The sequence shown here is derived from an EMBL/GenBank/DDBJ whole genome shotgun (WGS) entry which is preliminary data.</text>
</comment>
<dbReference type="AlphaFoldDB" id="A0A1F5SBT6"/>
<evidence type="ECO:0000313" key="2">
    <source>
        <dbReference type="Proteomes" id="UP000178783"/>
    </source>
</evidence>